<dbReference type="Pfam" id="PF12555">
    <property type="entry name" value="SteA-like_C"/>
    <property type="match status" value="1"/>
</dbReference>
<evidence type="ECO:0000313" key="3">
    <source>
        <dbReference type="Proteomes" id="UP000618818"/>
    </source>
</evidence>
<dbReference type="EMBL" id="JACXYZ010000006">
    <property type="protein sequence ID" value="MBD3927492.1"/>
    <property type="molecule type" value="Genomic_DNA"/>
</dbReference>
<proteinExistence type="predicted"/>
<name>A0ABR8NH84_9ACTN</name>
<dbReference type="InterPro" id="IPR022215">
    <property type="entry name" value="SteA-like_C"/>
</dbReference>
<feature type="domain" description="SteA-like C-terminal" evidence="1">
    <location>
        <begin position="337"/>
        <end position="377"/>
    </location>
</feature>
<comment type="caution">
    <text evidence="2">The sequence shown here is derived from an EMBL/GenBank/DDBJ whole genome shotgun (WGS) entry which is preliminary data.</text>
</comment>
<keyword evidence="3" id="KW-1185">Reference proteome</keyword>
<protein>
    <recommendedName>
        <fullName evidence="1">SteA-like C-terminal domain-containing protein</fullName>
    </recommendedName>
</protein>
<dbReference type="NCBIfam" id="NF040608">
    <property type="entry name" value="division_SteA"/>
    <property type="match status" value="1"/>
</dbReference>
<evidence type="ECO:0000313" key="2">
    <source>
        <dbReference type="EMBL" id="MBD3927492.1"/>
    </source>
</evidence>
<accession>A0ABR8NH84</accession>
<evidence type="ECO:0000259" key="1">
    <source>
        <dbReference type="Pfam" id="PF12555"/>
    </source>
</evidence>
<gene>
    <name evidence="2" type="ORF">IEZ26_22915</name>
</gene>
<sequence length="399" mass="42069">MKFAVRSRQAPALPGVHGPARVHRRTASVLGRLHAGDVAVLDHLDMDRASAQALVDAGVVAVVNASPMISGRYPNLGPQLLVEAGLTVVDSVGPEIFDRVRDGAALRVDGDAVHAGGTQVAEGRELTVDLVASEMHGARSGLSAQLESFTHNSTEFLRREQDLLLHGHGVPRTATEMAGRPVVVAVRSHGWEQELRGIKPFVREQRPVLVGVDRGADALASAGHRPDVVVVTGGSDDLPAAAVLRRARDVVVLVERGAPRSATEPFERLGIRPLRFETSATTEDAALLLASAHEASLIVGVGMHATLADFLDRRRSGLASTFLTRLKLGPDLVDAAAVPRLYDGAVRPRHLVGALVAGVLALAAAVSVTPVGQQWVDELSPPVTSTTSDLIDNVRGILP</sequence>
<dbReference type="Proteomes" id="UP000618818">
    <property type="component" value="Unassembled WGS sequence"/>
</dbReference>
<organism evidence="2 3">
    <name type="scientific">Nocardioides cavernae</name>
    <dbReference type="NCBI Taxonomy" id="1921566"/>
    <lineage>
        <taxon>Bacteria</taxon>
        <taxon>Bacillati</taxon>
        <taxon>Actinomycetota</taxon>
        <taxon>Actinomycetes</taxon>
        <taxon>Propionibacteriales</taxon>
        <taxon>Nocardioidaceae</taxon>
        <taxon>Nocardioides</taxon>
    </lineage>
</organism>
<dbReference type="InterPro" id="IPR047795">
    <property type="entry name" value="Put_SteA-like"/>
</dbReference>
<reference evidence="2 3" key="1">
    <citation type="submission" date="2020-09" db="EMBL/GenBank/DDBJ databases">
        <title>novel species in genus Nocardioides.</title>
        <authorList>
            <person name="Zhang G."/>
        </authorList>
    </citation>
    <scope>NUCLEOTIDE SEQUENCE [LARGE SCALE GENOMIC DNA]</scope>
    <source>
        <strain evidence="2 3">KCTC 39551</strain>
    </source>
</reference>
<dbReference type="RefSeq" id="WP_191197355.1">
    <property type="nucleotide sequence ID" value="NZ_JACXYZ010000006.1"/>
</dbReference>